<dbReference type="Gene3D" id="3.30.160.380">
    <property type="entry name" value="Dicer dimerisation domain"/>
    <property type="match status" value="1"/>
</dbReference>
<evidence type="ECO:0000256" key="7">
    <source>
        <dbReference type="SAM" id="MobiDB-lite"/>
    </source>
</evidence>
<dbReference type="STRING" id="50990.A0A4Y7PSQ6"/>
<dbReference type="SMART" id="SM00487">
    <property type="entry name" value="DEXDc"/>
    <property type="match status" value="1"/>
</dbReference>
<feature type="domain" description="Helicase ATP-binding" evidence="9">
    <location>
        <begin position="28"/>
        <end position="218"/>
    </location>
</feature>
<protein>
    <submittedName>
        <fullName evidence="12">P-loop containing nucleoside triphosphate hydrolase protein</fullName>
    </submittedName>
</protein>
<dbReference type="InterPro" id="IPR038248">
    <property type="entry name" value="Dicer_dimer_sf"/>
</dbReference>
<dbReference type="Gene3D" id="1.10.1520.10">
    <property type="entry name" value="Ribonuclease III domain"/>
    <property type="match status" value="2"/>
</dbReference>
<feature type="region of interest" description="Disordered" evidence="7">
    <location>
        <begin position="1"/>
        <end position="23"/>
    </location>
</feature>
<dbReference type="InterPro" id="IPR005034">
    <property type="entry name" value="Dicer_dimerisation"/>
</dbReference>
<dbReference type="GO" id="GO:0030422">
    <property type="term" value="P:siRNA processing"/>
    <property type="evidence" value="ECO:0007669"/>
    <property type="project" value="TreeGrafter"/>
</dbReference>
<dbReference type="Pfam" id="PF00271">
    <property type="entry name" value="Helicase_C"/>
    <property type="match status" value="1"/>
</dbReference>
<dbReference type="SUPFAM" id="SSF69065">
    <property type="entry name" value="RNase III domain-like"/>
    <property type="match status" value="2"/>
</dbReference>
<dbReference type="GO" id="GO:0005524">
    <property type="term" value="F:ATP binding"/>
    <property type="evidence" value="ECO:0007669"/>
    <property type="project" value="UniProtKB-KW"/>
</dbReference>
<gene>
    <name evidence="12" type="ORF">BD410DRAFT_775242</name>
</gene>
<proteinExistence type="inferred from homology"/>
<dbReference type="Proteomes" id="UP000294933">
    <property type="component" value="Unassembled WGS sequence"/>
</dbReference>
<dbReference type="GO" id="GO:0003723">
    <property type="term" value="F:RNA binding"/>
    <property type="evidence" value="ECO:0007669"/>
    <property type="project" value="UniProtKB-UniRule"/>
</dbReference>
<evidence type="ECO:0000259" key="8">
    <source>
        <dbReference type="PROSITE" id="PS50142"/>
    </source>
</evidence>
<dbReference type="InterPro" id="IPR011545">
    <property type="entry name" value="DEAD/DEAH_box_helicase_dom"/>
</dbReference>
<dbReference type="GO" id="GO:0004525">
    <property type="term" value="F:ribonuclease III activity"/>
    <property type="evidence" value="ECO:0007669"/>
    <property type="project" value="InterPro"/>
</dbReference>
<dbReference type="PROSITE" id="PS50142">
    <property type="entry name" value="RNASE_3_2"/>
    <property type="match status" value="2"/>
</dbReference>
<dbReference type="InterPro" id="IPR000999">
    <property type="entry name" value="RNase_III_dom"/>
</dbReference>
<evidence type="ECO:0000259" key="10">
    <source>
        <dbReference type="PROSITE" id="PS51194"/>
    </source>
</evidence>
<evidence type="ECO:0000259" key="11">
    <source>
        <dbReference type="PROSITE" id="PS51327"/>
    </source>
</evidence>
<feature type="domain" description="Dicer dsRNA-binding fold" evidence="11">
    <location>
        <begin position="652"/>
        <end position="764"/>
    </location>
</feature>
<dbReference type="EMBL" id="ML170211">
    <property type="protein sequence ID" value="TDL18205.1"/>
    <property type="molecule type" value="Genomic_DNA"/>
</dbReference>
<name>A0A4Y7PSQ6_9AGAM</name>
<keyword evidence="3 12" id="KW-0378">Hydrolase</keyword>
<accession>A0A4Y7PSQ6</accession>
<evidence type="ECO:0000256" key="1">
    <source>
        <dbReference type="ARBA" id="ARBA00022737"/>
    </source>
</evidence>
<evidence type="ECO:0000256" key="6">
    <source>
        <dbReference type="PROSITE-ProRule" id="PRU00657"/>
    </source>
</evidence>
<dbReference type="InterPro" id="IPR027417">
    <property type="entry name" value="P-loop_NTPase"/>
</dbReference>
<keyword evidence="1" id="KW-0677">Repeat</keyword>
<evidence type="ECO:0000256" key="2">
    <source>
        <dbReference type="ARBA" id="ARBA00022741"/>
    </source>
</evidence>
<keyword evidence="13" id="KW-1185">Reference proteome</keyword>
<sequence length="1567" mass="177168">MGRKTSRHTEPKHDPDALHPTRGYQQEMLDESLRRNIIIALDTGSGKTHIAVLRLKIEAEREKNKVSWFFAPTVALAEQQHYVISTSLPVSCGLISGALEPDQWHDAKLWQTALSTHRIIVSTPQVLLDALRHGYVNLGKDVGLLVFDEAHHANDKHPYNIIMREFYDRCPVRKGDVSAGSGDGTSVEVRPFVLGLTASPIFGGNVDHAFRIIERNLDAIIRAPLQTRAELAQHVHRPEFSHVLYPWIDYRPGQPSESANVRALKAVVDEMNIEEDPYVVSMRAKLARLSIVSPPSSPSTPGGDSSGIAMSPPSSPSNRVSNPAERKRIEQRLSRSLHKNDTYTHKGLRDFLRAAEEICFDLGTWAADWYVARVMQQAGTSLDPNAKVSLEDVDEANEAAATPMPLLVPPEWQNKEKAYLLGILSKVAVTNVSYDPRDIEAATSPKTTALIKCLLSEKAKWDTAGDVYSGLVFVTRRDTVLALSELLFHHPLTKDVFIAGCLLGSSESTKRHAFLDITRALLRNSQTETLSDFRIGETNLLISTSVAEEGIDIQGCGSVVRWDVPPNMVSWAQSRGRARKQRSSFVVMFEDGGVHEKLVEKWANLEREMVEKYRAERPSMEDNSESDDGDDGDKPLEFRIQETGALVTLNSAVSHLAHFCSVIPFSSHVAHDPIYDIDPPDYPEGYHSRPPGSMELQAYMGPFGCTVTLPKLLPHDLRVYTVDVKYPSKRSARRHAAFKAYTTLYDVGLLNEHLLPLSSAIMPDMTKEIQALLKDIEKREGLADVTEQMRVWERDGDAKSNNVEELTEAGWYATKISIEGVSPAMKMFTRVEIPALSEPEMLYDDERGARKVRIQPYSPPAVSTEDIRRAEEFTRTMFFMVYGNRMSWDDTSFTHLFLPTDESKDATWARRRDWAEKQAPVGRSKGVWDRLFANARKFGEHFKYPSEVFAVADRNYKLFRFVEWRLQHLSPDEMERIFEYDPELEYDLEYPIIVAEAIPPRANFLVPRTKSKKDHVFLLPERVTVVMASAQQIQFALFIPSVLRALEISITSFMLRATLLADTSLSELPISQLRVAHVAPSSQELYNYQRLETLGDTILKFVVSIQLFSQYPLWHEGYLTRRKEHVVSNSYLAHGAVRKGLYRWIVRNRFVPKKWKPAYRQVSTLASAPVDGVPKDEEDSGGEANATIKTDKPVTQLSTKVLADVVEALIGASYVYGGFDRSIDCIKVFELGMSLDPLQQCVTAARNRVEELPAEDLPPQISYVENILGYEFKTKTFLVEALMHASCQNDLRTVSYERMEFLGDSVLDMVVTELFYNAPGKNYSPGNLHLRKSAVVNSHFLGYICLRSNTDVETRMPKADGHGKVTVTTTKQKIYLSQCLLHSSSRILEDQANTLARFHRSKEEIDHGLRHKSIYPWAALTKLQAPKFFSDIIESIIGAIYLDSNGDFEIVRRVLERLDVLPILRRIIEDDVDVRHPVSRVANWAAANNVIPEYRFEKADGFITCTLRIDDGLDEREVASATERFRGKASENEVKFRAAEEGIEVLTRGFDDYDLYDEDFDREDYDF</sequence>
<dbReference type="CDD" id="cd00593">
    <property type="entry name" value="RIBOc"/>
    <property type="match status" value="2"/>
</dbReference>
<dbReference type="PROSITE" id="PS00517">
    <property type="entry name" value="RNASE_3_1"/>
    <property type="match status" value="1"/>
</dbReference>
<dbReference type="PROSITE" id="PS51192">
    <property type="entry name" value="HELICASE_ATP_BIND_1"/>
    <property type="match status" value="1"/>
</dbReference>
<dbReference type="Pfam" id="PF03368">
    <property type="entry name" value="Dicer_dimer"/>
    <property type="match status" value="1"/>
</dbReference>
<evidence type="ECO:0000259" key="9">
    <source>
        <dbReference type="PROSITE" id="PS51192"/>
    </source>
</evidence>
<dbReference type="InterPro" id="IPR001650">
    <property type="entry name" value="Helicase_C-like"/>
</dbReference>
<organism evidence="12 13">
    <name type="scientific">Rickenella mellea</name>
    <dbReference type="NCBI Taxonomy" id="50990"/>
    <lineage>
        <taxon>Eukaryota</taxon>
        <taxon>Fungi</taxon>
        <taxon>Dikarya</taxon>
        <taxon>Basidiomycota</taxon>
        <taxon>Agaricomycotina</taxon>
        <taxon>Agaricomycetes</taxon>
        <taxon>Hymenochaetales</taxon>
        <taxon>Rickenellaceae</taxon>
        <taxon>Rickenella</taxon>
    </lineage>
</organism>
<feature type="domain" description="Helicase C-terminal" evidence="10">
    <location>
        <begin position="446"/>
        <end position="628"/>
    </location>
</feature>
<feature type="compositionally biased region" description="Acidic residues" evidence="7">
    <location>
        <begin position="622"/>
        <end position="631"/>
    </location>
</feature>
<keyword evidence="6" id="KW-0694">RNA-binding</keyword>
<dbReference type="Pfam" id="PF00270">
    <property type="entry name" value="DEAD"/>
    <property type="match status" value="1"/>
</dbReference>
<dbReference type="CDD" id="cd18034">
    <property type="entry name" value="DEXHc_dicer"/>
    <property type="match status" value="1"/>
</dbReference>
<keyword evidence="5" id="KW-0067">ATP-binding</keyword>
<keyword evidence="2" id="KW-0547">Nucleotide-binding</keyword>
<dbReference type="GO" id="GO:0005737">
    <property type="term" value="C:cytoplasm"/>
    <property type="evidence" value="ECO:0007669"/>
    <property type="project" value="TreeGrafter"/>
</dbReference>
<feature type="region of interest" description="Disordered" evidence="7">
    <location>
        <begin position="292"/>
        <end position="338"/>
    </location>
</feature>
<feature type="region of interest" description="Disordered" evidence="7">
    <location>
        <begin position="1170"/>
        <end position="1189"/>
    </location>
</feature>
<dbReference type="PROSITE" id="PS51327">
    <property type="entry name" value="DICER_DSRBF"/>
    <property type="match status" value="1"/>
</dbReference>
<dbReference type="GO" id="GO:0004386">
    <property type="term" value="F:helicase activity"/>
    <property type="evidence" value="ECO:0007669"/>
    <property type="project" value="UniProtKB-KW"/>
</dbReference>
<comment type="similarity">
    <text evidence="6">Belongs to the helicase family. Dicer subfamily.</text>
</comment>
<dbReference type="PROSITE" id="PS51194">
    <property type="entry name" value="HELICASE_CTER"/>
    <property type="match status" value="1"/>
</dbReference>
<keyword evidence="4" id="KW-0347">Helicase</keyword>
<evidence type="ECO:0000313" key="12">
    <source>
        <dbReference type="EMBL" id="TDL18205.1"/>
    </source>
</evidence>
<dbReference type="SUPFAM" id="SSF52540">
    <property type="entry name" value="P-loop containing nucleoside triphosphate hydrolases"/>
    <property type="match status" value="1"/>
</dbReference>
<feature type="compositionally biased region" description="Basic and acidic residues" evidence="7">
    <location>
        <begin position="324"/>
        <end position="338"/>
    </location>
</feature>
<evidence type="ECO:0000313" key="13">
    <source>
        <dbReference type="Proteomes" id="UP000294933"/>
    </source>
</evidence>
<dbReference type="Pfam" id="PF00636">
    <property type="entry name" value="Ribonuclease_3"/>
    <property type="match status" value="2"/>
</dbReference>
<evidence type="ECO:0000256" key="5">
    <source>
        <dbReference type="ARBA" id="ARBA00022840"/>
    </source>
</evidence>
<dbReference type="SMART" id="SM00490">
    <property type="entry name" value="HELICc"/>
    <property type="match status" value="1"/>
</dbReference>
<dbReference type="Gene3D" id="3.40.50.300">
    <property type="entry name" value="P-loop containing nucleotide triphosphate hydrolases"/>
    <property type="match status" value="2"/>
</dbReference>
<dbReference type="InterPro" id="IPR014001">
    <property type="entry name" value="Helicase_ATP-bd"/>
</dbReference>
<feature type="compositionally biased region" description="Basic and acidic residues" evidence="7">
    <location>
        <begin position="7"/>
        <end position="19"/>
    </location>
</feature>
<reference evidence="12 13" key="1">
    <citation type="submission" date="2018-06" db="EMBL/GenBank/DDBJ databases">
        <title>A transcriptomic atlas of mushroom development highlights an independent origin of complex multicellularity.</title>
        <authorList>
            <consortium name="DOE Joint Genome Institute"/>
            <person name="Krizsan K."/>
            <person name="Almasi E."/>
            <person name="Merenyi Z."/>
            <person name="Sahu N."/>
            <person name="Viragh M."/>
            <person name="Koszo T."/>
            <person name="Mondo S."/>
            <person name="Kiss B."/>
            <person name="Balint B."/>
            <person name="Kues U."/>
            <person name="Barry K."/>
            <person name="Hegedus J.C."/>
            <person name="Henrissat B."/>
            <person name="Johnson J."/>
            <person name="Lipzen A."/>
            <person name="Ohm R."/>
            <person name="Nagy I."/>
            <person name="Pangilinan J."/>
            <person name="Yan J."/>
            <person name="Xiong Y."/>
            <person name="Grigoriev I.V."/>
            <person name="Hibbett D.S."/>
            <person name="Nagy L.G."/>
        </authorList>
    </citation>
    <scope>NUCLEOTIDE SEQUENCE [LARGE SCALE GENOMIC DNA]</scope>
    <source>
        <strain evidence="12 13">SZMC22713</strain>
    </source>
</reference>
<dbReference type="VEuPathDB" id="FungiDB:BD410DRAFT_775242"/>
<dbReference type="GO" id="GO:0005634">
    <property type="term" value="C:nucleus"/>
    <property type="evidence" value="ECO:0007669"/>
    <property type="project" value="TreeGrafter"/>
</dbReference>
<dbReference type="OrthoDB" id="416741at2759"/>
<feature type="domain" description="RNase III" evidence="8">
    <location>
        <begin position="1050"/>
        <end position="1218"/>
    </location>
</feature>
<feature type="domain" description="RNase III" evidence="8">
    <location>
        <begin position="1261"/>
        <end position="1445"/>
    </location>
</feature>
<feature type="region of interest" description="Disordered" evidence="7">
    <location>
        <begin position="613"/>
        <end position="636"/>
    </location>
</feature>
<evidence type="ECO:0000256" key="4">
    <source>
        <dbReference type="ARBA" id="ARBA00022806"/>
    </source>
</evidence>
<evidence type="ECO:0000256" key="3">
    <source>
        <dbReference type="ARBA" id="ARBA00022801"/>
    </source>
</evidence>
<dbReference type="InterPro" id="IPR036389">
    <property type="entry name" value="RNase_III_sf"/>
</dbReference>
<dbReference type="SMART" id="SM00535">
    <property type="entry name" value="RIBOc"/>
    <property type="match status" value="2"/>
</dbReference>
<dbReference type="PANTHER" id="PTHR14950:SF37">
    <property type="entry name" value="ENDORIBONUCLEASE DICER"/>
    <property type="match status" value="1"/>
</dbReference>
<dbReference type="PANTHER" id="PTHR14950">
    <property type="entry name" value="DICER-RELATED"/>
    <property type="match status" value="1"/>
</dbReference>